<evidence type="ECO:0000313" key="2">
    <source>
        <dbReference type="Proteomes" id="UP001321760"/>
    </source>
</evidence>
<sequence>MATLQSPFLRLPREMRDQIYHEYLMLGTEGGYTYDFTANKLRTTDQKPIDLSLMYTCRLIAAEMHGLALRTHTITFTTLYSDELRARAGRWDFLMTLPLQPWVAKAIAGRMSPATVEEVTQRCDGFPFHSEFQLIRTGEAPGSYYWCWTFGDIPSVYRQVRREVLQHGIADPVAHSYLVSLHKPVHGGSTRRVSTCHPETFLAADKEPWRIPTHAELDALAEAMLRNADEEARARWENWGGAHAASTSTEVHDRSSKSFWDADPGKFRFSAAAAAIHFLSSTSANTRRQIRRVVLDEDRRAVASPECHIQGLVPFCLENPLMTVERRVNLWRNIFLPREHAVNRNFDILKWGAPFSPSKDRLPTRGLSKALAHWLCEAALVPTIPDTVTLLVDDSPNPELASEIFQEIVHRDAAWQTATDRYFALGDPAVEAWSALTKTASSSYQCRGFPELLSQLCCEHSHGKASRVTFNFEPGTPWDEDSVDQIIEEGKELAQGEIMYWGLGNMEPSGYDLGPSLPGFQDLVDEMLLVQGEPMFPQYVDIARGRIRD</sequence>
<dbReference type="AlphaFoldDB" id="A0AAV9GLJ7"/>
<reference evidence="1" key="1">
    <citation type="journal article" date="2023" name="Mol. Phylogenet. Evol.">
        <title>Genome-scale phylogeny and comparative genomics of the fungal order Sordariales.</title>
        <authorList>
            <person name="Hensen N."/>
            <person name="Bonometti L."/>
            <person name="Westerberg I."/>
            <person name="Brannstrom I.O."/>
            <person name="Guillou S."/>
            <person name="Cros-Aarteil S."/>
            <person name="Calhoun S."/>
            <person name="Haridas S."/>
            <person name="Kuo A."/>
            <person name="Mondo S."/>
            <person name="Pangilinan J."/>
            <person name="Riley R."/>
            <person name="LaButti K."/>
            <person name="Andreopoulos B."/>
            <person name="Lipzen A."/>
            <person name="Chen C."/>
            <person name="Yan M."/>
            <person name="Daum C."/>
            <person name="Ng V."/>
            <person name="Clum A."/>
            <person name="Steindorff A."/>
            <person name="Ohm R.A."/>
            <person name="Martin F."/>
            <person name="Silar P."/>
            <person name="Natvig D.O."/>
            <person name="Lalanne C."/>
            <person name="Gautier V."/>
            <person name="Ament-Velasquez S.L."/>
            <person name="Kruys A."/>
            <person name="Hutchinson M.I."/>
            <person name="Powell A.J."/>
            <person name="Barry K."/>
            <person name="Miller A.N."/>
            <person name="Grigoriev I.V."/>
            <person name="Debuchy R."/>
            <person name="Gladieux P."/>
            <person name="Hiltunen Thoren M."/>
            <person name="Johannesson H."/>
        </authorList>
    </citation>
    <scope>NUCLEOTIDE SEQUENCE</scope>
    <source>
        <strain evidence="1">PSN243</strain>
    </source>
</reference>
<dbReference type="Proteomes" id="UP001321760">
    <property type="component" value="Unassembled WGS sequence"/>
</dbReference>
<proteinExistence type="predicted"/>
<keyword evidence="2" id="KW-1185">Reference proteome</keyword>
<dbReference type="EMBL" id="MU865941">
    <property type="protein sequence ID" value="KAK4448824.1"/>
    <property type="molecule type" value="Genomic_DNA"/>
</dbReference>
<protein>
    <submittedName>
        <fullName evidence="1">Uncharacterized protein</fullName>
    </submittedName>
</protein>
<comment type="caution">
    <text evidence="1">The sequence shown here is derived from an EMBL/GenBank/DDBJ whole genome shotgun (WGS) entry which is preliminary data.</text>
</comment>
<accession>A0AAV9GLJ7</accession>
<name>A0AAV9GLJ7_9PEZI</name>
<reference evidence="1" key="2">
    <citation type="submission" date="2023-05" db="EMBL/GenBank/DDBJ databases">
        <authorList>
            <consortium name="Lawrence Berkeley National Laboratory"/>
            <person name="Steindorff A."/>
            <person name="Hensen N."/>
            <person name="Bonometti L."/>
            <person name="Westerberg I."/>
            <person name="Brannstrom I.O."/>
            <person name="Guillou S."/>
            <person name="Cros-Aarteil S."/>
            <person name="Calhoun S."/>
            <person name="Haridas S."/>
            <person name="Kuo A."/>
            <person name="Mondo S."/>
            <person name="Pangilinan J."/>
            <person name="Riley R."/>
            <person name="Labutti K."/>
            <person name="Andreopoulos B."/>
            <person name="Lipzen A."/>
            <person name="Chen C."/>
            <person name="Yanf M."/>
            <person name="Daum C."/>
            <person name="Ng V."/>
            <person name="Clum A."/>
            <person name="Ohm R."/>
            <person name="Martin F."/>
            <person name="Silar P."/>
            <person name="Natvig D."/>
            <person name="Lalanne C."/>
            <person name="Gautier V."/>
            <person name="Ament-Velasquez S.L."/>
            <person name="Kruys A."/>
            <person name="Hutchinson M.I."/>
            <person name="Powell A.J."/>
            <person name="Barry K."/>
            <person name="Miller A.N."/>
            <person name="Grigoriev I.V."/>
            <person name="Debuchy R."/>
            <person name="Gladieux P."/>
            <person name="Thoren M.H."/>
            <person name="Johannesson H."/>
        </authorList>
    </citation>
    <scope>NUCLEOTIDE SEQUENCE</scope>
    <source>
        <strain evidence="1">PSN243</strain>
    </source>
</reference>
<gene>
    <name evidence="1" type="ORF">QBC34DRAFT_102927</name>
</gene>
<evidence type="ECO:0000313" key="1">
    <source>
        <dbReference type="EMBL" id="KAK4448824.1"/>
    </source>
</evidence>
<organism evidence="1 2">
    <name type="scientific">Podospora aff. communis PSN243</name>
    <dbReference type="NCBI Taxonomy" id="3040156"/>
    <lineage>
        <taxon>Eukaryota</taxon>
        <taxon>Fungi</taxon>
        <taxon>Dikarya</taxon>
        <taxon>Ascomycota</taxon>
        <taxon>Pezizomycotina</taxon>
        <taxon>Sordariomycetes</taxon>
        <taxon>Sordariomycetidae</taxon>
        <taxon>Sordariales</taxon>
        <taxon>Podosporaceae</taxon>
        <taxon>Podospora</taxon>
    </lineage>
</organism>